<accession>A0A9Q1IB26</accession>
<dbReference type="EMBL" id="JAINUF010000024">
    <property type="protein sequence ID" value="KAJ8333089.1"/>
    <property type="molecule type" value="Genomic_DNA"/>
</dbReference>
<feature type="region of interest" description="Disordered" evidence="2">
    <location>
        <begin position="1"/>
        <end position="42"/>
    </location>
</feature>
<feature type="compositionally biased region" description="Low complexity" evidence="2">
    <location>
        <begin position="29"/>
        <end position="42"/>
    </location>
</feature>
<keyword evidence="1" id="KW-0862">Zinc</keyword>
<feature type="domain" description="CCHC-type" evidence="3">
    <location>
        <begin position="43"/>
        <end position="57"/>
    </location>
</feature>
<organism evidence="4 5">
    <name type="scientific">Synaphobranchus kaupii</name>
    <name type="common">Kaup's arrowtooth eel</name>
    <dbReference type="NCBI Taxonomy" id="118154"/>
    <lineage>
        <taxon>Eukaryota</taxon>
        <taxon>Metazoa</taxon>
        <taxon>Chordata</taxon>
        <taxon>Craniata</taxon>
        <taxon>Vertebrata</taxon>
        <taxon>Euteleostomi</taxon>
        <taxon>Actinopterygii</taxon>
        <taxon>Neopterygii</taxon>
        <taxon>Teleostei</taxon>
        <taxon>Anguilliformes</taxon>
        <taxon>Synaphobranchidae</taxon>
        <taxon>Synaphobranchus</taxon>
    </lineage>
</organism>
<reference evidence="4" key="1">
    <citation type="journal article" date="2023" name="Science">
        <title>Genome structures resolve the early diversification of teleost fishes.</title>
        <authorList>
            <person name="Parey E."/>
            <person name="Louis A."/>
            <person name="Montfort J."/>
            <person name="Bouchez O."/>
            <person name="Roques C."/>
            <person name="Iampietro C."/>
            <person name="Lluch J."/>
            <person name="Castinel A."/>
            <person name="Donnadieu C."/>
            <person name="Desvignes T."/>
            <person name="Floi Bucao C."/>
            <person name="Jouanno E."/>
            <person name="Wen M."/>
            <person name="Mejri S."/>
            <person name="Dirks R."/>
            <person name="Jansen H."/>
            <person name="Henkel C."/>
            <person name="Chen W.J."/>
            <person name="Zahm M."/>
            <person name="Cabau C."/>
            <person name="Klopp C."/>
            <person name="Thompson A.W."/>
            <person name="Robinson-Rechavi M."/>
            <person name="Braasch I."/>
            <person name="Lecointre G."/>
            <person name="Bobe J."/>
            <person name="Postlethwait J.H."/>
            <person name="Berthelot C."/>
            <person name="Roest Crollius H."/>
            <person name="Guiguen Y."/>
        </authorList>
    </citation>
    <scope>NUCLEOTIDE SEQUENCE</scope>
    <source>
        <strain evidence="4">WJC10195</strain>
    </source>
</reference>
<dbReference type="PROSITE" id="PS50158">
    <property type="entry name" value="ZF_CCHC"/>
    <property type="match status" value="1"/>
</dbReference>
<sequence>MRLKGDSPHNKASTARSSETEARCSVAVQSGPQGAPQTPGPGCWRCGQPGHLRRDCPLMEVGQVVRVVGPPTSAPDLDGAYCIP</sequence>
<dbReference type="Proteomes" id="UP001152622">
    <property type="component" value="Chromosome 24"/>
</dbReference>
<name>A0A9Q1IB26_SYNKA</name>
<dbReference type="Gene3D" id="4.10.60.10">
    <property type="entry name" value="Zinc finger, CCHC-type"/>
    <property type="match status" value="1"/>
</dbReference>
<dbReference type="Pfam" id="PF00098">
    <property type="entry name" value="zf-CCHC"/>
    <property type="match status" value="1"/>
</dbReference>
<evidence type="ECO:0000256" key="1">
    <source>
        <dbReference type="PROSITE-ProRule" id="PRU00047"/>
    </source>
</evidence>
<proteinExistence type="predicted"/>
<dbReference type="InterPro" id="IPR036875">
    <property type="entry name" value="Znf_CCHC_sf"/>
</dbReference>
<dbReference type="GO" id="GO:0003676">
    <property type="term" value="F:nucleic acid binding"/>
    <property type="evidence" value="ECO:0007669"/>
    <property type="project" value="InterPro"/>
</dbReference>
<evidence type="ECO:0000313" key="4">
    <source>
        <dbReference type="EMBL" id="KAJ8333089.1"/>
    </source>
</evidence>
<keyword evidence="1" id="KW-0863">Zinc-finger</keyword>
<comment type="caution">
    <text evidence="4">The sequence shown here is derived from an EMBL/GenBank/DDBJ whole genome shotgun (WGS) entry which is preliminary data.</text>
</comment>
<dbReference type="AlphaFoldDB" id="A0A9Q1IB26"/>
<evidence type="ECO:0000256" key="2">
    <source>
        <dbReference type="SAM" id="MobiDB-lite"/>
    </source>
</evidence>
<dbReference type="GO" id="GO:0008270">
    <property type="term" value="F:zinc ion binding"/>
    <property type="evidence" value="ECO:0007669"/>
    <property type="project" value="UniProtKB-KW"/>
</dbReference>
<evidence type="ECO:0000313" key="5">
    <source>
        <dbReference type="Proteomes" id="UP001152622"/>
    </source>
</evidence>
<gene>
    <name evidence="4" type="ORF">SKAU_G00419850</name>
</gene>
<dbReference type="OrthoDB" id="79941at2759"/>
<protein>
    <recommendedName>
        <fullName evidence="3">CCHC-type domain-containing protein</fullName>
    </recommendedName>
</protein>
<dbReference type="SUPFAM" id="SSF57756">
    <property type="entry name" value="Retrovirus zinc finger-like domains"/>
    <property type="match status" value="1"/>
</dbReference>
<dbReference type="SMART" id="SM00343">
    <property type="entry name" value="ZnF_C2HC"/>
    <property type="match status" value="1"/>
</dbReference>
<dbReference type="InterPro" id="IPR001878">
    <property type="entry name" value="Znf_CCHC"/>
</dbReference>
<evidence type="ECO:0000259" key="3">
    <source>
        <dbReference type="PROSITE" id="PS50158"/>
    </source>
</evidence>
<keyword evidence="1" id="KW-0479">Metal-binding</keyword>
<keyword evidence="5" id="KW-1185">Reference proteome</keyword>